<evidence type="ECO:0000256" key="3">
    <source>
        <dbReference type="ARBA" id="ARBA00022692"/>
    </source>
</evidence>
<sequence>MALSFVLLLIGFLFCLVHIKPRMDSKIGNDTNPRAMINIVKTGKEDYFKKISKFSLSDLIMYTSYQLSGMARLNEKGYKLLSKGVVFTFLGVIMFTSSILITFLSGLMLS</sequence>
<evidence type="ECO:0000256" key="6">
    <source>
        <dbReference type="ARBA" id="ARBA00023118"/>
    </source>
</evidence>
<protein>
    <recommendedName>
        <fullName evidence="9">Pycsar effector protein domain-containing protein</fullName>
    </recommendedName>
</protein>
<accession>A0A645ELW4</accession>
<gene>
    <name evidence="10" type="ORF">SDC9_149322</name>
</gene>
<comment type="caution">
    <text evidence="10">The sequence shown here is derived from an EMBL/GenBank/DDBJ whole genome shotgun (WGS) entry which is preliminary data.</text>
</comment>
<reference evidence="10" key="1">
    <citation type="submission" date="2019-08" db="EMBL/GenBank/DDBJ databases">
        <authorList>
            <person name="Kucharzyk K."/>
            <person name="Murdoch R.W."/>
            <person name="Higgins S."/>
            <person name="Loffler F."/>
        </authorList>
    </citation>
    <scope>NUCLEOTIDE SEQUENCE</scope>
</reference>
<evidence type="ECO:0000256" key="7">
    <source>
        <dbReference type="ARBA" id="ARBA00023136"/>
    </source>
</evidence>
<evidence type="ECO:0000256" key="8">
    <source>
        <dbReference type="SAM" id="Phobius"/>
    </source>
</evidence>
<evidence type="ECO:0000259" key="9">
    <source>
        <dbReference type="Pfam" id="PF18967"/>
    </source>
</evidence>
<keyword evidence="3 8" id="KW-0812">Transmembrane</keyword>
<evidence type="ECO:0000256" key="5">
    <source>
        <dbReference type="ARBA" id="ARBA00022989"/>
    </source>
</evidence>
<keyword evidence="4" id="KW-0547">Nucleotide-binding</keyword>
<comment type="subcellular location">
    <subcellularLocation>
        <location evidence="1">Cell membrane</location>
    </subcellularLocation>
</comment>
<proteinExistence type="predicted"/>
<dbReference type="InterPro" id="IPR043760">
    <property type="entry name" value="PycTM_dom"/>
</dbReference>
<evidence type="ECO:0000256" key="4">
    <source>
        <dbReference type="ARBA" id="ARBA00022741"/>
    </source>
</evidence>
<name>A0A645ELW4_9ZZZZ</name>
<keyword evidence="7 8" id="KW-0472">Membrane</keyword>
<dbReference type="EMBL" id="VSSQ01048068">
    <property type="protein sequence ID" value="MPN02109.1"/>
    <property type="molecule type" value="Genomic_DNA"/>
</dbReference>
<evidence type="ECO:0000256" key="1">
    <source>
        <dbReference type="ARBA" id="ARBA00004236"/>
    </source>
</evidence>
<feature type="transmembrane region" description="Helical" evidence="8">
    <location>
        <begin position="85"/>
        <end position="109"/>
    </location>
</feature>
<evidence type="ECO:0000313" key="10">
    <source>
        <dbReference type="EMBL" id="MPN02109.1"/>
    </source>
</evidence>
<keyword evidence="2" id="KW-1003">Cell membrane</keyword>
<feature type="domain" description="Pycsar effector protein" evidence="9">
    <location>
        <begin position="3"/>
        <end position="101"/>
    </location>
</feature>
<keyword evidence="6" id="KW-0051">Antiviral defense</keyword>
<dbReference type="Pfam" id="PF18967">
    <property type="entry name" value="PycTM"/>
    <property type="match status" value="1"/>
</dbReference>
<evidence type="ECO:0000256" key="2">
    <source>
        <dbReference type="ARBA" id="ARBA00022475"/>
    </source>
</evidence>
<organism evidence="10">
    <name type="scientific">bioreactor metagenome</name>
    <dbReference type="NCBI Taxonomy" id="1076179"/>
    <lineage>
        <taxon>unclassified sequences</taxon>
        <taxon>metagenomes</taxon>
        <taxon>ecological metagenomes</taxon>
    </lineage>
</organism>
<dbReference type="AlphaFoldDB" id="A0A645ELW4"/>
<keyword evidence="5 8" id="KW-1133">Transmembrane helix</keyword>